<dbReference type="RefSeq" id="WP_189471225.1">
    <property type="nucleotide sequence ID" value="NZ_BMXS01000020.1"/>
</dbReference>
<evidence type="ECO:0000259" key="2">
    <source>
        <dbReference type="Pfam" id="PF01738"/>
    </source>
</evidence>
<gene>
    <name evidence="3" type="ORF">GCM10007160_33510</name>
</gene>
<dbReference type="Pfam" id="PF01738">
    <property type="entry name" value="DLH"/>
    <property type="match status" value="1"/>
</dbReference>
<protein>
    <submittedName>
        <fullName evidence="3">Dienelactone hydrolase</fullName>
    </submittedName>
</protein>
<dbReference type="GO" id="GO:0016787">
    <property type="term" value="F:hydrolase activity"/>
    <property type="evidence" value="ECO:0007669"/>
    <property type="project" value="UniProtKB-KW"/>
</dbReference>
<evidence type="ECO:0000313" key="3">
    <source>
        <dbReference type="EMBL" id="GGY02966.1"/>
    </source>
</evidence>
<accession>A0ABQ2Z6K3</accession>
<organism evidence="3 4">
    <name type="scientific">Litchfieldella qijiaojingensis</name>
    <dbReference type="NCBI Taxonomy" id="980347"/>
    <lineage>
        <taxon>Bacteria</taxon>
        <taxon>Pseudomonadati</taxon>
        <taxon>Pseudomonadota</taxon>
        <taxon>Gammaproteobacteria</taxon>
        <taxon>Oceanospirillales</taxon>
        <taxon>Halomonadaceae</taxon>
        <taxon>Litchfieldella</taxon>
    </lineage>
</organism>
<dbReference type="SUPFAM" id="SSF53474">
    <property type="entry name" value="alpha/beta-Hydrolases"/>
    <property type="match status" value="1"/>
</dbReference>
<evidence type="ECO:0000313" key="4">
    <source>
        <dbReference type="Proteomes" id="UP000653056"/>
    </source>
</evidence>
<dbReference type="InterPro" id="IPR051049">
    <property type="entry name" value="Dienelactone_hydrolase-like"/>
</dbReference>
<comment type="caution">
    <text evidence="3">The sequence shown here is derived from an EMBL/GenBank/DDBJ whole genome shotgun (WGS) entry which is preliminary data.</text>
</comment>
<dbReference type="EMBL" id="BMXS01000020">
    <property type="protein sequence ID" value="GGY02966.1"/>
    <property type="molecule type" value="Genomic_DNA"/>
</dbReference>
<dbReference type="Gene3D" id="3.40.50.1820">
    <property type="entry name" value="alpha/beta hydrolase"/>
    <property type="match status" value="1"/>
</dbReference>
<dbReference type="Proteomes" id="UP000653056">
    <property type="component" value="Unassembled WGS sequence"/>
</dbReference>
<keyword evidence="4" id="KW-1185">Reference proteome</keyword>
<keyword evidence="3" id="KW-0378">Hydrolase</keyword>
<dbReference type="PANTHER" id="PTHR46623:SF6">
    <property type="entry name" value="ALPHA_BETA-HYDROLASES SUPERFAMILY PROTEIN"/>
    <property type="match status" value="1"/>
</dbReference>
<dbReference type="InterPro" id="IPR029058">
    <property type="entry name" value="AB_hydrolase_fold"/>
</dbReference>
<dbReference type="PANTHER" id="PTHR46623">
    <property type="entry name" value="CARBOXYMETHYLENEBUTENOLIDASE-RELATED"/>
    <property type="match status" value="1"/>
</dbReference>
<name>A0ABQ2Z6K3_9GAMM</name>
<proteinExistence type="predicted"/>
<feature type="signal peptide" evidence="1">
    <location>
        <begin position="1"/>
        <end position="24"/>
    </location>
</feature>
<dbReference type="InterPro" id="IPR002925">
    <property type="entry name" value="Dienelactn_hydro"/>
</dbReference>
<sequence>MTTRLTTSLLSTCSLALLSFGALAGETVTYDVDGEAFEGYFAPANGESHGSVLIIHDWDGLTDYEVQRADMLAEMGYDAFALDLYGQGNRPVDTNARKAETARLYEDRERMSTLTFAGLAKARERGAHNTVVMGYCFGGAVVLELARSGKIDGIRGYATFHGGLATPEGQSYSSDTAPILIAHGGADSSITMSDVAALSEELEAAGVTYEIQVYSGAPHAFTVFGEDRYQERADQQSWAAFSDFLETYL</sequence>
<evidence type="ECO:0000256" key="1">
    <source>
        <dbReference type="SAM" id="SignalP"/>
    </source>
</evidence>
<keyword evidence="1" id="KW-0732">Signal</keyword>
<feature type="chain" id="PRO_5045079192" evidence="1">
    <location>
        <begin position="25"/>
        <end position="249"/>
    </location>
</feature>
<feature type="domain" description="Dienelactone hydrolase" evidence="2">
    <location>
        <begin position="38"/>
        <end position="249"/>
    </location>
</feature>
<reference evidence="4" key="1">
    <citation type="journal article" date="2019" name="Int. J. Syst. Evol. Microbiol.">
        <title>The Global Catalogue of Microorganisms (GCM) 10K type strain sequencing project: providing services to taxonomists for standard genome sequencing and annotation.</title>
        <authorList>
            <consortium name="The Broad Institute Genomics Platform"/>
            <consortium name="The Broad Institute Genome Sequencing Center for Infectious Disease"/>
            <person name="Wu L."/>
            <person name="Ma J."/>
        </authorList>
    </citation>
    <scope>NUCLEOTIDE SEQUENCE [LARGE SCALE GENOMIC DNA]</scope>
    <source>
        <strain evidence="4">KCTC 22228</strain>
    </source>
</reference>